<dbReference type="GO" id="GO:0006508">
    <property type="term" value="P:proteolysis"/>
    <property type="evidence" value="ECO:0007669"/>
    <property type="project" value="InterPro"/>
</dbReference>
<comment type="caution">
    <text evidence="1">The sequence shown here is derived from an EMBL/GenBank/DDBJ whole genome shotgun (WGS) entry which is preliminary data.</text>
</comment>
<accession>A0A1F7YV25</accession>
<dbReference type="Pfam" id="PF13975">
    <property type="entry name" value="gag-asp_proteas"/>
    <property type="match status" value="1"/>
</dbReference>
<name>A0A1F7YV25_9BACT</name>
<protein>
    <recommendedName>
        <fullName evidence="3">Aspartyl protease</fullName>
    </recommendedName>
</protein>
<reference evidence="1 2" key="1">
    <citation type="journal article" date="2016" name="Nat. Commun.">
        <title>Thousands of microbial genomes shed light on interconnected biogeochemical processes in an aquifer system.</title>
        <authorList>
            <person name="Anantharaman K."/>
            <person name="Brown C.T."/>
            <person name="Hug L.A."/>
            <person name="Sharon I."/>
            <person name="Castelle C.J."/>
            <person name="Probst A.J."/>
            <person name="Thomas B.C."/>
            <person name="Singh A."/>
            <person name="Wilkins M.J."/>
            <person name="Karaoz U."/>
            <person name="Brodie E.L."/>
            <person name="Williams K.H."/>
            <person name="Hubbard S.S."/>
            <person name="Banfield J.F."/>
        </authorList>
    </citation>
    <scope>NUCLEOTIDE SEQUENCE [LARGE SCALE GENOMIC DNA]</scope>
</reference>
<dbReference type="GO" id="GO:0004190">
    <property type="term" value="F:aspartic-type endopeptidase activity"/>
    <property type="evidence" value="ECO:0007669"/>
    <property type="project" value="InterPro"/>
</dbReference>
<dbReference type="AlphaFoldDB" id="A0A1F7YV25"/>
<dbReference type="EMBL" id="MGGP01000029">
    <property type="protein sequence ID" value="OGM31183.1"/>
    <property type="molecule type" value="Genomic_DNA"/>
</dbReference>
<dbReference type="Gene3D" id="2.40.70.10">
    <property type="entry name" value="Acid Proteases"/>
    <property type="match status" value="1"/>
</dbReference>
<dbReference type="SUPFAM" id="SSF50630">
    <property type="entry name" value="Acid proteases"/>
    <property type="match status" value="1"/>
</dbReference>
<organism evidence="1 2">
    <name type="scientific">Candidatus Woesebacteria bacterium RIFCSPHIGHO2_01_FULL_44_21</name>
    <dbReference type="NCBI Taxonomy" id="1802503"/>
    <lineage>
        <taxon>Bacteria</taxon>
        <taxon>Candidatus Woeseibacteriota</taxon>
    </lineage>
</organism>
<dbReference type="InterPro" id="IPR001969">
    <property type="entry name" value="Aspartic_peptidase_AS"/>
</dbReference>
<sequence length="118" mass="12587">MGATTVSLTVKNPAGGENAYTGKFLVDSGATFTVVPATELKKLGIKPKRTIMINLADGRVLEREVGDAIYKYDGIEAASPVMFGKKGDSELLGIVTLESLGLSLDPLRRKLYQATLRG</sequence>
<evidence type="ECO:0000313" key="1">
    <source>
        <dbReference type="EMBL" id="OGM31183.1"/>
    </source>
</evidence>
<evidence type="ECO:0000313" key="2">
    <source>
        <dbReference type="Proteomes" id="UP000178870"/>
    </source>
</evidence>
<dbReference type="InterPro" id="IPR021109">
    <property type="entry name" value="Peptidase_aspartic_dom_sf"/>
</dbReference>
<dbReference type="PROSITE" id="PS00141">
    <property type="entry name" value="ASP_PROTEASE"/>
    <property type="match status" value="1"/>
</dbReference>
<gene>
    <name evidence="1" type="ORF">A2803_01770</name>
</gene>
<evidence type="ECO:0008006" key="3">
    <source>
        <dbReference type="Google" id="ProtNLM"/>
    </source>
</evidence>
<proteinExistence type="predicted"/>
<dbReference type="Proteomes" id="UP000178870">
    <property type="component" value="Unassembled WGS sequence"/>
</dbReference>